<proteinExistence type="predicted"/>
<dbReference type="Proteomes" id="UP001313282">
    <property type="component" value="Unassembled WGS sequence"/>
</dbReference>
<dbReference type="AlphaFoldDB" id="A0AAN8RH43"/>
<feature type="region of interest" description="Disordered" evidence="1">
    <location>
        <begin position="1"/>
        <end position="24"/>
    </location>
</feature>
<organism evidence="2 3">
    <name type="scientific">Orbilia javanica</name>
    <dbReference type="NCBI Taxonomy" id="47235"/>
    <lineage>
        <taxon>Eukaryota</taxon>
        <taxon>Fungi</taxon>
        <taxon>Dikarya</taxon>
        <taxon>Ascomycota</taxon>
        <taxon>Pezizomycotina</taxon>
        <taxon>Orbiliomycetes</taxon>
        <taxon>Orbiliales</taxon>
        <taxon>Orbiliaceae</taxon>
        <taxon>Orbilia</taxon>
    </lineage>
</organism>
<name>A0AAN8RH43_9PEZI</name>
<evidence type="ECO:0000313" key="2">
    <source>
        <dbReference type="EMBL" id="KAK6356910.1"/>
    </source>
</evidence>
<gene>
    <name evidence="2" type="ORF">TWF718_001248</name>
</gene>
<feature type="compositionally biased region" description="Low complexity" evidence="1">
    <location>
        <begin position="1"/>
        <end position="14"/>
    </location>
</feature>
<evidence type="ECO:0000256" key="1">
    <source>
        <dbReference type="SAM" id="MobiDB-lite"/>
    </source>
</evidence>
<comment type="caution">
    <text evidence="2">The sequence shown here is derived from an EMBL/GenBank/DDBJ whole genome shotgun (WGS) entry which is preliminary data.</text>
</comment>
<protein>
    <submittedName>
        <fullName evidence="2">Uncharacterized protein</fullName>
    </submittedName>
</protein>
<sequence>MLRTVQQQQHNQQNPSKWETQLLPPAPSAIDHVNVFTLGIDHLCHELPSSSSPFRPSAPYLPLTTSRPLAETFPL</sequence>
<accession>A0AAN8RH43</accession>
<dbReference type="EMBL" id="JAVHNR010000001">
    <property type="protein sequence ID" value="KAK6356910.1"/>
    <property type="molecule type" value="Genomic_DNA"/>
</dbReference>
<keyword evidence="3" id="KW-1185">Reference proteome</keyword>
<evidence type="ECO:0000313" key="3">
    <source>
        <dbReference type="Proteomes" id="UP001313282"/>
    </source>
</evidence>
<reference evidence="2 3" key="1">
    <citation type="submission" date="2019-10" db="EMBL/GenBank/DDBJ databases">
        <authorList>
            <person name="Palmer J.M."/>
        </authorList>
    </citation>
    <scope>NUCLEOTIDE SEQUENCE [LARGE SCALE GENOMIC DNA]</scope>
    <source>
        <strain evidence="2 3">TWF718</strain>
    </source>
</reference>